<name>A0A3R7HGN6_9BURK</name>
<dbReference type="Proteomes" id="UP000283709">
    <property type="component" value="Unassembled WGS sequence"/>
</dbReference>
<keyword evidence="1" id="KW-0472">Membrane</keyword>
<evidence type="ECO:0000256" key="1">
    <source>
        <dbReference type="SAM" id="Phobius"/>
    </source>
</evidence>
<feature type="transmembrane region" description="Helical" evidence="1">
    <location>
        <begin position="33"/>
        <end position="53"/>
    </location>
</feature>
<keyword evidence="1" id="KW-0812">Transmembrane</keyword>
<gene>
    <name evidence="2" type="ORF">BCY88_28735</name>
</gene>
<evidence type="ECO:0000313" key="3">
    <source>
        <dbReference type="Proteomes" id="UP000283709"/>
    </source>
</evidence>
<comment type="caution">
    <text evidence="2">The sequence shown here is derived from an EMBL/GenBank/DDBJ whole genome shotgun (WGS) entry which is preliminary data.</text>
</comment>
<proteinExistence type="predicted"/>
<protein>
    <submittedName>
        <fullName evidence="2">Uncharacterized protein</fullName>
    </submittedName>
</protein>
<dbReference type="EMBL" id="MCAS01000019">
    <property type="protein sequence ID" value="RKF44508.1"/>
    <property type="molecule type" value="Genomic_DNA"/>
</dbReference>
<sequence length="166" mass="18375">MKRLSMDCTTLYFASEASPMQAILKKTTTRRPISLTILGWFSIISNGGSLAYLMLMLREQTDITSLSLDQPPVWTMVVVPIIATTLCTAAGIAILLGLRWGRVVYVGAEGVGLANMVMSIPMQQIVYLASAPLLLFMLFIYLLYRKPATAYFQRTKTLVDGMQDVV</sequence>
<feature type="transmembrane region" description="Helical" evidence="1">
    <location>
        <begin position="126"/>
        <end position="144"/>
    </location>
</feature>
<keyword evidence="1" id="KW-1133">Transmembrane helix</keyword>
<reference evidence="2 3" key="1">
    <citation type="submission" date="2016-07" db="EMBL/GenBank/DDBJ databases">
        <title>Genome analysis of Burkholderia fungorum ES3-20.</title>
        <authorList>
            <person name="Xu D."/>
            <person name="Yao R."/>
            <person name="Zheng S."/>
        </authorList>
    </citation>
    <scope>NUCLEOTIDE SEQUENCE [LARGE SCALE GENOMIC DNA]</scope>
    <source>
        <strain evidence="2 3">ES3-20</strain>
    </source>
</reference>
<organism evidence="2 3">
    <name type="scientific">Paraburkholderia fungorum</name>
    <dbReference type="NCBI Taxonomy" id="134537"/>
    <lineage>
        <taxon>Bacteria</taxon>
        <taxon>Pseudomonadati</taxon>
        <taxon>Pseudomonadota</taxon>
        <taxon>Betaproteobacteria</taxon>
        <taxon>Burkholderiales</taxon>
        <taxon>Burkholderiaceae</taxon>
        <taxon>Paraburkholderia</taxon>
    </lineage>
</organism>
<feature type="transmembrane region" description="Helical" evidence="1">
    <location>
        <begin position="103"/>
        <end position="120"/>
    </location>
</feature>
<accession>A0A3R7HGN6</accession>
<dbReference type="AlphaFoldDB" id="A0A3R7HGN6"/>
<feature type="transmembrane region" description="Helical" evidence="1">
    <location>
        <begin position="73"/>
        <end position="96"/>
    </location>
</feature>
<evidence type="ECO:0000313" key="2">
    <source>
        <dbReference type="EMBL" id="RKF44508.1"/>
    </source>
</evidence>